<organism evidence="8 9">
    <name type="scientific">Vespula pensylvanica</name>
    <name type="common">Western yellow jacket</name>
    <name type="synonym">Wasp</name>
    <dbReference type="NCBI Taxonomy" id="30213"/>
    <lineage>
        <taxon>Eukaryota</taxon>
        <taxon>Metazoa</taxon>
        <taxon>Ecdysozoa</taxon>
        <taxon>Arthropoda</taxon>
        <taxon>Hexapoda</taxon>
        <taxon>Insecta</taxon>
        <taxon>Pterygota</taxon>
        <taxon>Neoptera</taxon>
        <taxon>Endopterygota</taxon>
        <taxon>Hymenoptera</taxon>
        <taxon>Apocrita</taxon>
        <taxon>Aculeata</taxon>
        <taxon>Vespoidea</taxon>
        <taxon>Vespidae</taxon>
        <taxon>Vespinae</taxon>
        <taxon>Vespula</taxon>
    </lineage>
</organism>
<comment type="caution">
    <text evidence="8">The sequence shown here is derived from an EMBL/GenBank/DDBJ whole genome shotgun (WGS) entry which is preliminary data.</text>
</comment>
<dbReference type="InterPro" id="IPR033182">
    <property type="entry name" value="MIC26/MIC27_animal"/>
</dbReference>
<evidence type="ECO:0000256" key="1">
    <source>
        <dbReference type="ARBA" id="ARBA00004325"/>
    </source>
</evidence>
<evidence type="ECO:0000256" key="7">
    <source>
        <dbReference type="RuleBase" id="RU363021"/>
    </source>
</evidence>
<evidence type="ECO:0000256" key="3">
    <source>
        <dbReference type="ARBA" id="ARBA00022692"/>
    </source>
</evidence>
<keyword evidence="5 7" id="KW-0496">Mitochondrion</keyword>
<dbReference type="AlphaFoldDB" id="A0A834UFT4"/>
<evidence type="ECO:0000313" key="8">
    <source>
        <dbReference type="EMBL" id="KAF7437614.1"/>
    </source>
</evidence>
<dbReference type="GO" id="GO:0061617">
    <property type="term" value="C:MICOS complex"/>
    <property type="evidence" value="ECO:0007669"/>
    <property type="project" value="UniProtKB-UniRule"/>
</dbReference>
<keyword evidence="4" id="KW-1133">Transmembrane helix</keyword>
<evidence type="ECO:0000256" key="2">
    <source>
        <dbReference type="ARBA" id="ARBA00010904"/>
    </source>
</evidence>
<reference evidence="8" key="1">
    <citation type="journal article" date="2020" name="G3 (Bethesda)">
        <title>High-Quality Assemblies for Three Invasive Social Wasps from the &lt;i&gt;Vespula&lt;/i&gt; Genus.</title>
        <authorList>
            <person name="Harrop T.W.R."/>
            <person name="Guhlin J."/>
            <person name="McLaughlin G.M."/>
            <person name="Permina E."/>
            <person name="Stockwell P."/>
            <person name="Gilligan J."/>
            <person name="Le Lec M.F."/>
            <person name="Gruber M.A.M."/>
            <person name="Quinn O."/>
            <person name="Lovegrove M."/>
            <person name="Duncan E.J."/>
            <person name="Remnant E.J."/>
            <person name="Van Eeckhoven J."/>
            <person name="Graham B."/>
            <person name="Knapp R.A."/>
            <person name="Langford K.W."/>
            <person name="Kronenberg Z."/>
            <person name="Press M.O."/>
            <person name="Eacker S.M."/>
            <person name="Wilson-Rankin E.E."/>
            <person name="Purcell J."/>
            <person name="Lester P.J."/>
            <person name="Dearden P.K."/>
        </authorList>
    </citation>
    <scope>NUCLEOTIDE SEQUENCE</scope>
    <source>
        <strain evidence="8">Volc-1</strain>
    </source>
</reference>
<keyword evidence="7" id="KW-0999">Mitochondrion inner membrane</keyword>
<sequence>MNDFVHKFLDYTIGNIFGKDITCREPVHRCDNYQPGILTEFGRVGIKFLKKFLMPCGLCAAVPVLRSQSPQDPPDPCNNKKESKMIRPSELPIYPLEDVYSKDIPCEQKNKWDNNNSKWGSKDVTCSSNVYPSSALEQQFGTIRRSLQGVMLQWQIISDTVTSKINTGLDHSQYLVEYLQEEDNIMPRFGAIGIGGLTGIIFGLRGGFLKKLMYTSTGALTIGAICYPKKAQESLEYAKHYANVSYNFIYGVKPGDDERVLPDIKLADLSTFKMPSTFSEFVELSTDTGRAIVSLVGSLSEKTWEFVTDKKEVTKSALKADSENNEKID</sequence>
<protein>
    <recommendedName>
        <fullName evidence="7">MICOS complex subunit</fullName>
    </recommendedName>
</protein>
<dbReference type="Pfam" id="PF09769">
    <property type="entry name" value="ApoO"/>
    <property type="match status" value="1"/>
</dbReference>
<comment type="subunit">
    <text evidence="7">Component of the mitochondrial contact site and cristae organizing system (MICOS) complex.</text>
</comment>
<dbReference type="GO" id="GO:0042407">
    <property type="term" value="P:cristae formation"/>
    <property type="evidence" value="ECO:0007669"/>
    <property type="project" value="InterPro"/>
</dbReference>
<dbReference type="InterPro" id="IPR019166">
    <property type="entry name" value="MIC26/MIC27"/>
</dbReference>
<evidence type="ECO:0000313" key="9">
    <source>
        <dbReference type="Proteomes" id="UP000600918"/>
    </source>
</evidence>
<proteinExistence type="inferred from homology"/>
<dbReference type="PANTHER" id="PTHR14564">
    <property type="entry name" value="MICOS COMPLEX SUBUNIT MIC26 / MIC27 FAMILY MEMBER"/>
    <property type="match status" value="1"/>
</dbReference>
<evidence type="ECO:0000256" key="6">
    <source>
        <dbReference type="ARBA" id="ARBA00023136"/>
    </source>
</evidence>
<dbReference type="EMBL" id="JACSDY010000001">
    <property type="protein sequence ID" value="KAF7437614.1"/>
    <property type="molecule type" value="Genomic_DNA"/>
</dbReference>
<evidence type="ECO:0000256" key="5">
    <source>
        <dbReference type="ARBA" id="ARBA00023128"/>
    </source>
</evidence>
<comment type="similarity">
    <text evidence="2">Belongs to the apolipoprotein O/MICOS complex subunit Mic27 family.</text>
</comment>
<comment type="function">
    <text evidence="7">Component of the MICOS complex, a large protein complex of the mitochondrial inner membrane that plays crucial roles in the maintenance of crista junctions, inner membrane architecture, and formation of contact sites to the outer membrane.</text>
</comment>
<keyword evidence="6" id="KW-0472">Membrane</keyword>
<evidence type="ECO:0000256" key="4">
    <source>
        <dbReference type="ARBA" id="ARBA00022989"/>
    </source>
</evidence>
<name>A0A834UFT4_VESPE</name>
<accession>A0A834UFT4</accession>
<dbReference type="Proteomes" id="UP000600918">
    <property type="component" value="Unassembled WGS sequence"/>
</dbReference>
<gene>
    <name evidence="8" type="ORF">H0235_000005</name>
</gene>
<keyword evidence="3" id="KW-0812">Transmembrane</keyword>
<keyword evidence="9" id="KW-1185">Reference proteome</keyword>
<comment type="subcellular location">
    <subcellularLocation>
        <location evidence="7">Mitochondrion inner membrane</location>
    </subcellularLocation>
    <subcellularLocation>
        <location evidence="1">Mitochondrion membrane</location>
    </subcellularLocation>
</comment>